<sequence>MTRLIVTTDSSAAGAIQGAGLADLVIAIERRLVRGPLPSTAELNAFFAPRTPHPLGLHWLDDTPSWRLKSSGLEGRGLIELFSEYDSVELWMEPEPNALLLLLLLLDHCGIDRAAASKLVMRPLDIAVSGLGPEGLANLNPPIVKPTQDHVELAGRAWRAYRAPTPQAWFGLLETDLSLLPQLERCVVDLLEELPNVTSGLGATETRILELIAPGGVQPFDVFPGYQKSNERRVFGYWEIGALLDGLARCERPGVAGLDEGPFSLEMHNDSSRLQRYKQSRLSLTEFGKAVLGGHEHFCCHNRIDRWWGGTHLTHHRLWQWDTEAFSLIEPD</sequence>
<keyword evidence="2" id="KW-1185">Reference proteome</keyword>
<evidence type="ECO:0008006" key="3">
    <source>
        <dbReference type="Google" id="ProtNLM"/>
    </source>
</evidence>
<reference evidence="1 2" key="1">
    <citation type="submission" date="2020-07" db="EMBL/GenBank/DDBJ databases">
        <title>Bradyrhizobium diversity isolated from nodules of indigenous legumes of Western Australia.</title>
        <authorList>
            <person name="Klepa M.S."/>
        </authorList>
    </citation>
    <scope>NUCLEOTIDE SEQUENCE [LARGE SCALE GENOMIC DNA]</scope>
    <source>
        <strain evidence="1 2">CNPSo 4010</strain>
    </source>
</reference>
<evidence type="ECO:0000313" key="1">
    <source>
        <dbReference type="EMBL" id="MBH5401972.1"/>
    </source>
</evidence>
<proteinExistence type="predicted"/>
<dbReference type="RefSeq" id="WP_197963095.1">
    <property type="nucleotide sequence ID" value="NZ_JACCHP010000025.1"/>
</dbReference>
<dbReference type="EMBL" id="JACCHP010000025">
    <property type="protein sequence ID" value="MBH5401972.1"/>
    <property type="molecule type" value="Genomic_DNA"/>
</dbReference>
<comment type="caution">
    <text evidence="1">The sequence shown here is derived from an EMBL/GenBank/DDBJ whole genome shotgun (WGS) entry which is preliminary data.</text>
</comment>
<organism evidence="1 2">
    <name type="scientific">Bradyrhizobium agreste</name>
    <dbReference type="NCBI Taxonomy" id="2751811"/>
    <lineage>
        <taxon>Bacteria</taxon>
        <taxon>Pseudomonadati</taxon>
        <taxon>Pseudomonadota</taxon>
        <taxon>Alphaproteobacteria</taxon>
        <taxon>Hyphomicrobiales</taxon>
        <taxon>Nitrobacteraceae</taxon>
        <taxon>Bradyrhizobium</taxon>
    </lineage>
</organism>
<protein>
    <recommendedName>
        <fullName evidence="3">DUF1835 domain-containing protein</fullName>
    </recommendedName>
</protein>
<dbReference type="Proteomes" id="UP000807370">
    <property type="component" value="Unassembled WGS sequence"/>
</dbReference>
<evidence type="ECO:0000313" key="2">
    <source>
        <dbReference type="Proteomes" id="UP000807370"/>
    </source>
</evidence>
<gene>
    <name evidence="1" type="ORF">HZZ13_29885</name>
</gene>
<name>A0ABS0PYK8_9BRAD</name>
<accession>A0ABS0PYK8</accession>